<evidence type="ECO:0000313" key="8">
    <source>
        <dbReference type="EMBL" id="WAR28654.1"/>
    </source>
</evidence>
<dbReference type="InterPro" id="IPR025155">
    <property type="entry name" value="WxxW_domain"/>
</dbReference>
<evidence type="ECO:0000256" key="1">
    <source>
        <dbReference type="ARBA" id="ARBA00004613"/>
    </source>
</evidence>
<evidence type="ECO:0000256" key="6">
    <source>
        <dbReference type="SAM" id="Phobius"/>
    </source>
</evidence>
<protein>
    <recommendedName>
        <fullName evidence="7">WxxW domain-containing protein</fullName>
    </recommendedName>
</protein>
<keyword evidence="6" id="KW-1133">Transmembrane helix</keyword>
<dbReference type="EMBL" id="CP111026">
    <property type="protein sequence ID" value="WAR28654.1"/>
    <property type="molecule type" value="Genomic_DNA"/>
</dbReference>
<organism evidence="8 9">
    <name type="scientific">Mya arenaria</name>
    <name type="common">Soft-shell clam</name>
    <dbReference type="NCBI Taxonomy" id="6604"/>
    <lineage>
        <taxon>Eukaryota</taxon>
        <taxon>Metazoa</taxon>
        <taxon>Spiralia</taxon>
        <taxon>Lophotrochozoa</taxon>
        <taxon>Mollusca</taxon>
        <taxon>Bivalvia</taxon>
        <taxon>Autobranchia</taxon>
        <taxon>Heteroconchia</taxon>
        <taxon>Euheterodonta</taxon>
        <taxon>Imparidentia</taxon>
        <taxon>Neoheterodontei</taxon>
        <taxon>Myida</taxon>
        <taxon>Myoidea</taxon>
        <taxon>Myidae</taxon>
        <taxon>Mya</taxon>
    </lineage>
</organism>
<evidence type="ECO:0000256" key="2">
    <source>
        <dbReference type="ARBA" id="ARBA00022525"/>
    </source>
</evidence>
<evidence type="ECO:0000313" key="9">
    <source>
        <dbReference type="Proteomes" id="UP001164746"/>
    </source>
</evidence>
<feature type="region of interest" description="Disordered" evidence="5">
    <location>
        <begin position="250"/>
        <end position="301"/>
    </location>
</feature>
<evidence type="ECO:0000256" key="5">
    <source>
        <dbReference type="SAM" id="MobiDB-lite"/>
    </source>
</evidence>
<keyword evidence="2" id="KW-0964">Secreted</keyword>
<keyword evidence="9" id="KW-1185">Reference proteome</keyword>
<keyword evidence="6" id="KW-0472">Membrane</keyword>
<feature type="compositionally biased region" description="Polar residues" evidence="5">
    <location>
        <begin position="355"/>
        <end position="365"/>
    </location>
</feature>
<feature type="region of interest" description="Disordered" evidence="5">
    <location>
        <begin position="225"/>
        <end position="244"/>
    </location>
</feature>
<reference evidence="8" key="1">
    <citation type="submission" date="2022-11" db="EMBL/GenBank/DDBJ databases">
        <title>Centuries of genome instability and evolution in soft-shell clam transmissible cancer (bioRxiv).</title>
        <authorList>
            <person name="Hart S.F.M."/>
            <person name="Yonemitsu M.A."/>
            <person name="Giersch R.M."/>
            <person name="Beal B.F."/>
            <person name="Arriagada G."/>
            <person name="Davis B.W."/>
            <person name="Ostrander E.A."/>
            <person name="Goff S.P."/>
            <person name="Metzger M.J."/>
        </authorList>
    </citation>
    <scope>NUCLEOTIDE SEQUENCE</scope>
    <source>
        <strain evidence="8">MELC-2E11</strain>
        <tissue evidence="8">Siphon/mantle</tissue>
    </source>
</reference>
<evidence type="ECO:0000256" key="4">
    <source>
        <dbReference type="ARBA" id="ARBA00023180"/>
    </source>
</evidence>
<feature type="domain" description="WxxW" evidence="7">
    <location>
        <begin position="46"/>
        <end position="139"/>
    </location>
</feature>
<keyword evidence="4" id="KW-0325">Glycoprotein</keyword>
<feature type="transmembrane region" description="Helical" evidence="6">
    <location>
        <begin position="153"/>
        <end position="177"/>
    </location>
</feature>
<keyword evidence="6" id="KW-0812">Transmembrane</keyword>
<dbReference type="Pfam" id="PF13330">
    <property type="entry name" value="Mucin2_WxxW"/>
    <property type="match status" value="1"/>
</dbReference>
<feature type="compositionally biased region" description="Polar residues" evidence="5">
    <location>
        <begin position="281"/>
        <end position="292"/>
    </location>
</feature>
<name>A0ABY7G5Q3_MYAAR</name>
<comment type="subcellular location">
    <subcellularLocation>
        <location evidence="1">Secreted</location>
    </subcellularLocation>
</comment>
<proteinExistence type="predicted"/>
<gene>
    <name evidence="8" type="ORF">MAR_014358</name>
</gene>
<sequence length="375" mass="41536">MIKLRHPLYERTWRSTDLAEAVECGKPRPANTTEGVEIEQTHVRTWSRWYNTDKPTSDEVEDERVISIRKRGYQICDGNAPIDVLCRAKNSPHLLFNQESAHLAPDILYVQCTTKGLLCRTADQRDSRKCLDYQIRFECLLSAVLEPMLPPNIGVIGVAAGLSVIVPILCVAIMHVVRICRGRGIQSQQSAATENAEQSVQSDYSTLPPSYSFLFGSDPDLRVSDVNGYDVPSGGNSEANLEQGHVNDGSVSVNLIAPPPVDGSQDRLSSGSLPDLGEYRNSVQGDRTSQGPAQPRSPTWRARFPNMHLSLFELFRWPSIQEPTSPQSPDLSYVQTPPPTYKDAVDLLALDKKPPSSTDTTIDLENTQEKVEHPS</sequence>
<dbReference type="Proteomes" id="UP001164746">
    <property type="component" value="Chromosome 15"/>
</dbReference>
<keyword evidence="3" id="KW-0732">Signal</keyword>
<evidence type="ECO:0000256" key="3">
    <source>
        <dbReference type="ARBA" id="ARBA00022729"/>
    </source>
</evidence>
<feature type="region of interest" description="Disordered" evidence="5">
    <location>
        <begin position="351"/>
        <end position="375"/>
    </location>
</feature>
<evidence type="ECO:0000259" key="7">
    <source>
        <dbReference type="Pfam" id="PF13330"/>
    </source>
</evidence>
<accession>A0ABY7G5Q3</accession>